<comment type="caution">
    <text evidence="10">Lacks conserved residue(s) required for the propagation of feature annotation.</text>
</comment>
<dbReference type="InterPro" id="IPR008974">
    <property type="entry name" value="TRAF-like"/>
</dbReference>
<evidence type="ECO:0000256" key="11">
    <source>
        <dbReference type="RuleBase" id="RU361183"/>
    </source>
</evidence>
<dbReference type="SUPFAM" id="SSF55486">
    <property type="entry name" value="Metalloproteases ('zincins'), catalytic domain"/>
    <property type="match status" value="1"/>
</dbReference>
<evidence type="ECO:0000256" key="10">
    <source>
        <dbReference type="PROSITE-ProRule" id="PRU01211"/>
    </source>
</evidence>
<dbReference type="SMART" id="SM00137">
    <property type="entry name" value="MAM"/>
    <property type="match status" value="1"/>
</dbReference>
<keyword evidence="3" id="KW-0732">Signal</keyword>
<dbReference type="SUPFAM" id="SSF49599">
    <property type="entry name" value="TRAF domain-like"/>
    <property type="match status" value="1"/>
</dbReference>
<evidence type="ECO:0000256" key="6">
    <source>
        <dbReference type="ARBA" id="ARBA00023049"/>
    </source>
</evidence>
<feature type="compositionally biased region" description="Polar residues" evidence="12">
    <location>
        <begin position="575"/>
        <end position="584"/>
    </location>
</feature>
<feature type="binding site" evidence="10">
    <location>
        <position position="125"/>
    </location>
    <ligand>
        <name>Zn(2+)</name>
        <dbReference type="ChEBI" id="CHEBI:29105"/>
        <note>catalytic</note>
    </ligand>
</feature>
<reference evidence="15" key="1">
    <citation type="submission" date="2023-08" db="EMBL/GenBank/DDBJ databases">
        <authorList>
            <person name="Alioto T."/>
            <person name="Alioto T."/>
            <person name="Gomez Garrido J."/>
        </authorList>
    </citation>
    <scope>NUCLEOTIDE SEQUENCE</scope>
</reference>
<evidence type="ECO:0000256" key="12">
    <source>
        <dbReference type="SAM" id="MobiDB-lite"/>
    </source>
</evidence>
<dbReference type="AlphaFoldDB" id="A0AAV1FN67"/>
<dbReference type="FunFam" id="2.60.210.10:FF:000009">
    <property type="entry name" value="Meprin A subunit"/>
    <property type="match status" value="1"/>
</dbReference>
<dbReference type="PANTHER" id="PTHR10127">
    <property type="entry name" value="DISCOIDIN, CUB, EGF, LAMININ , AND ZINC METALLOPROTEASE DOMAIN CONTAINING"/>
    <property type="match status" value="1"/>
</dbReference>
<evidence type="ECO:0000256" key="2">
    <source>
        <dbReference type="ARBA" id="ARBA00022723"/>
    </source>
</evidence>
<evidence type="ECO:0000313" key="16">
    <source>
        <dbReference type="Proteomes" id="UP001178508"/>
    </source>
</evidence>
<dbReference type="PROSITE" id="PS50060">
    <property type="entry name" value="MAM_2"/>
    <property type="match status" value="1"/>
</dbReference>
<dbReference type="EMBL" id="OY660871">
    <property type="protein sequence ID" value="CAJ1062652.1"/>
    <property type="molecule type" value="Genomic_DNA"/>
</dbReference>
<evidence type="ECO:0000313" key="15">
    <source>
        <dbReference type="EMBL" id="CAJ1062652.1"/>
    </source>
</evidence>
<dbReference type="Pfam" id="PF00629">
    <property type="entry name" value="MAM"/>
    <property type="match status" value="1"/>
</dbReference>
<dbReference type="PRINTS" id="PR00020">
    <property type="entry name" value="MAMDOMAIN"/>
</dbReference>
<dbReference type="InterPro" id="IPR013320">
    <property type="entry name" value="ConA-like_dom_sf"/>
</dbReference>
<gene>
    <name evidence="15" type="ORF">XNOV1_A042377</name>
</gene>
<dbReference type="PRINTS" id="PR00480">
    <property type="entry name" value="ASTACIN"/>
</dbReference>
<dbReference type="GO" id="GO:0016020">
    <property type="term" value="C:membrane"/>
    <property type="evidence" value="ECO:0007669"/>
    <property type="project" value="InterPro"/>
</dbReference>
<evidence type="ECO:0000259" key="14">
    <source>
        <dbReference type="PROSITE" id="PS51864"/>
    </source>
</evidence>
<keyword evidence="5 10" id="KW-0862">Zinc</keyword>
<keyword evidence="16" id="KW-1185">Reference proteome</keyword>
<feature type="region of interest" description="Disordered" evidence="12">
    <location>
        <begin position="561"/>
        <end position="596"/>
    </location>
</feature>
<keyword evidence="6 10" id="KW-0482">Metalloprotease</keyword>
<dbReference type="CDD" id="cd06263">
    <property type="entry name" value="MAM"/>
    <property type="match status" value="1"/>
</dbReference>
<dbReference type="PANTHER" id="PTHR10127:SF903">
    <property type="entry name" value="MEPRIN A SUBUNIT"/>
    <property type="match status" value="1"/>
</dbReference>
<keyword evidence="7" id="KW-0865">Zymogen</keyword>
<dbReference type="GO" id="GO:0008270">
    <property type="term" value="F:zinc ion binding"/>
    <property type="evidence" value="ECO:0007669"/>
    <property type="project" value="UniProtKB-UniRule"/>
</dbReference>
<dbReference type="Gene3D" id="2.60.210.10">
    <property type="entry name" value="Apoptosis, Tumor Necrosis Factor Receptor Associated Protein 2, Chain A"/>
    <property type="match status" value="1"/>
</dbReference>
<accession>A0AAV1FN67</accession>
<feature type="binding site" evidence="10">
    <location>
        <position position="135"/>
    </location>
    <ligand>
        <name>Zn(2+)</name>
        <dbReference type="ChEBI" id="CHEBI:29105"/>
        <note>catalytic</note>
    </ligand>
</feature>
<dbReference type="InterPro" id="IPR001506">
    <property type="entry name" value="Peptidase_M12A"/>
</dbReference>
<protein>
    <recommendedName>
        <fullName evidence="11">Metalloendopeptidase</fullName>
        <ecNumber evidence="11">3.4.24.-</ecNumber>
    </recommendedName>
</protein>
<keyword evidence="9" id="KW-0325">Glycoprotein</keyword>
<dbReference type="PROSITE" id="PS51864">
    <property type="entry name" value="ASTACIN"/>
    <property type="match status" value="1"/>
</dbReference>
<keyword evidence="8" id="KW-1015">Disulfide bond</keyword>
<feature type="active site" evidence="10">
    <location>
        <position position="126"/>
    </location>
</feature>
<dbReference type="EC" id="3.4.24.-" evidence="11"/>
<feature type="domain" description="Peptidase M12A" evidence="14">
    <location>
        <begin position="35"/>
        <end position="229"/>
    </location>
</feature>
<evidence type="ECO:0000256" key="9">
    <source>
        <dbReference type="ARBA" id="ARBA00023180"/>
    </source>
</evidence>
<dbReference type="Pfam" id="PF22486">
    <property type="entry name" value="MATH_2"/>
    <property type="match status" value="1"/>
</dbReference>
<keyword evidence="2 10" id="KW-0479">Metal-binding</keyword>
<dbReference type="InterPro" id="IPR024079">
    <property type="entry name" value="MetalloPept_cat_dom_sf"/>
</dbReference>
<dbReference type="FunFam" id="3.40.390.10:FF:000015">
    <property type="entry name" value="Meprin A subunit"/>
    <property type="match status" value="1"/>
</dbReference>
<evidence type="ECO:0000256" key="3">
    <source>
        <dbReference type="ARBA" id="ARBA00022729"/>
    </source>
</evidence>
<comment type="cofactor">
    <cofactor evidence="10 11">
        <name>Zn(2+)</name>
        <dbReference type="ChEBI" id="CHEBI:29105"/>
    </cofactor>
    <text evidence="10 11">Binds 1 zinc ion per subunit.</text>
</comment>
<dbReference type="InterPro" id="IPR006026">
    <property type="entry name" value="Peptidase_Metallo"/>
</dbReference>
<feature type="domain" description="MAM" evidence="13">
    <location>
        <begin position="236"/>
        <end position="403"/>
    </location>
</feature>
<evidence type="ECO:0000256" key="1">
    <source>
        <dbReference type="ARBA" id="ARBA00022670"/>
    </source>
</evidence>
<evidence type="ECO:0000259" key="13">
    <source>
        <dbReference type="PROSITE" id="PS50060"/>
    </source>
</evidence>
<sequence length="596" mass="68218">MDDDDFDITEINEGLDLLEGDIMEEIKSQRRVARNAILNRKQLWDIPVPYVLEANLGVNAKGVVLQAFEHFRLKTCIDFRPRQSEEYYLSVRKNPGCYSFVSRTIKSGQVVSIGRRCDRLGTVEHEFMHALGLYHEQARYDRDDYVTIIWRNIKDGYKRNFRKLTPSMSTTFNAPYDYLSVMHYGGKVFSKNSGDTIVTKLPEYQDQIGQRMEMSSIDVYKLNRLYNCSTSVTFVEHCDFSIDTCGMSYCENNPAKGWRRLSTAKGEPFTDHTTLGKTGGYFMHASTASGQEGDSAWLETKTMTPTAKCHVQCLQFYYYHSGSWSDQLNIWIREFQDEKDTTGKKRLVGQITGEPTPKWTFHKVSLNANKPFKVIFEARTGNAESSGGFSIDDINLSETGCPHNVWEIPDFEGLLTSTDYNSYLYSPRMYSPEGYAYQMLIALRETFFGVYFRFVSGDYDSTLEWPCPWRQVTFTMLDKNPHIQKQMSKQLTLTTDPTYIAFDNPSMVGRQSRSNEESLYVNPAYGTRSFLSLEQIRRRDFLKGGTAVFLLSLEDISSLQHNSSLPCPKQPPAKPTTTHSNDSVQGPCAVRGQHKN</sequence>
<dbReference type="GO" id="GO:0004222">
    <property type="term" value="F:metalloendopeptidase activity"/>
    <property type="evidence" value="ECO:0007669"/>
    <property type="project" value="UniProtKB-UniRule"/>
</dbReference>
<keyword evidence="4 10" id="KW-0378">Hydrolase</keyword>
<evidence type="ECO:0000256" key="5">
    <source>
        <dbReference type="ARBA" id="ARBA00022833"/>
    </source>
</evidence>
<dbReference type="Gene3D" id="3.40.390.10">
    <property type="entry name" value="Collagenase (Catalytic Domain)"/>
    <property type="match status" value="1"/>
</dbReference>
<dbReference type="InterPro" id="IPR002083">
    <property type="entry name" value="MATH/TRAF_dom"/>
</dbReference>
<dbReference type="Proteomes" id="UP001178508">
    <property type="component" value="Chromosome 8"/>
</dbReference>
<dbReference type="InterPro" id="IPR000998">
    <property type="entry name" value="MAM_dom"/>
</dbReference>
<feature type="binding site" evidence="10">
    <location>
        <position position="129"/>
    </location>
    <ligand>
        <name>Zn(2+)</name>
        <dbReference type="ChEBI" id="CHEBI:29105"/>
        <note>catalytic</note>
    </ligand>
</feature>
<name>A0AAV1FN67_XYRNO</name>
<dbReference type="SUPFAM" id="SSF49899">
    <property type="entry name" value="Concanavalin A-like lectins/glucanases"/>
    <property type="match status" value="1"/>
</dbReference>
<dbReference type="Gene3D" id="2.60.120.200">
    <property type="match status" value="1"/>
</dbReference>
<proteinExistence type="predicted"/>
<dbReference type="Pfam" id="PF01400">
    <property type="entry name" value="Astacin"/>
    <property type="match status" value="1"/>
</dbReference>
<organism evidence="15 16">
    <name type="scientific">Xyrichtys novacula</name>
    <name type="common">Pearly razorfish</name>
    <name type="synonym">Hemipteronotus novacula</name>
    <dbReference type="NCBI Taxonomy" id="13765"/>
    <lineage>
        <taxon>Eukaryota</taxon>
        <taxon>Metazoa</taxon>
        <taxon>Chordata</taxon>
        <taxon>Craniata</taxon>
        <taxon>Vertebrata</taxon>
        <taxon>Euteleostomi</taxon>
        <taxon>Actinopterygii</taxon>
        <taxon>Neopterygii</taxon>
        <taxon>Teleostei</taxon>
        <taxon>Neoteleostei</taxon>
        <taxon>Acanthomorphata</taxon>
        <taxon>Eupercaria</taxon>
        <taxon>Labriformes</taxon>
        <taxon>Labridae</taxon>
        <taxon>Xyrichtys</taxon>
    </lineage>
</organism>
<evidence type="ECO:0000256" key="8">
    <source>
        <dbReference type="ARBA" id="ARBA00023157"/>
    </source>
</evidence>
<keyword evidence="1 10" id="KW-0645">Protease</keyword>
<dbReference type="GO" id="GO:0006508">
    <property type="term" value="P:proteolysis"/>
    <property type="evidence" value="ECO:0007669"/>
    <property type="project" value="UniProtKB-KW"/>
</dbReference>
<evidence type="ECO:0000256" key="4">
    <source>
        <dbReference type="ARBA" id="ARBA00022801"/>
    </source>
</evidence>
<evidence type="ECO:0000256" key="7">
    <source>
        <dbReference type="ARBA" id="ARBA00023145"/>
    </source>
</evidence>
<dbReference type="SMART" id="SM00235">
    <property type="entry name" value="ZnMc"/>
    <property type="match status" value="1"/>
</dbReference>